<dbReference type="GeneID" id="5702555"/>
<dbReference type="SUPFAM" id="SSF53335">
    <property type="entry name" value="S-adenosyl-L-methionine-dependent methyltransferases"/>
    <property type="match status" value="1"/>
</dbReference>
<keyword evidence="2 4" id="KW-0489">Methyltransferase</keyword>
<dbReference type="CDD" id="cd02440">
    <property type="entry name" value="AdoMet_MTases"/>
    <property type="match status" value="1"/>
</dbReference>
<evidence type="ECO:0000256" key="1">
    <source>
        <dbReference type="ARBA" id="ARBA00009725"/>
    </source>
</evidence>
<dbReference type="GO" id="GO:0032259">
    <property type="term" value="P:methylation"/>
    <property type="evidence" value="ECO:0007669"/>
    <property type="project" value="UniProtKB-KW"/>
</dbReference>
<dbReference type="Pfam" id="PF08242">
    <property type="entry name" value="Methyltransf_12"/>
    <property type="match status" value="1"/>
</dbReference>
<name>A8B4L5_GIAIC</name>
<dbReference type="KEGG" id="gla:GL50803_009528"/>
<reference evidence="4 5" key="1">
    <citation type="journal article" date="2007" name="Science">
        <title>Genomic minimalism in the early diverging intestinal parasite Giardia lamblia.</title>
        <authorList>
            <person name="Morrison H.G."/>
            <person name="McArthur A.G."/>
            <person name="Gillin F.D."/>
            <person name="Aley S.B."/>
            <person name="Adam R.D."/>
            <person name="Olsen G.J."/>
            <person name="Best A.A."/>
            <person name="Cande W.Z."/>
            <person name="Chen F."/>
            <person name="Cipriano M.J."/>
            <person name="Davids B.J."/>
            <person name="Dawson S.C."/>
            <person name="Elmendorf H.G."/>
            <person name="Hehl A.B."/>
            <person name="Holder M.E."/>
            <person name="Huse S.M."/>
            <person name="Kim U.U."/>
            <person name="Lasek-Nesselquist E."/>
            <person name="Manning G."/>
            <person name="Nigam A."/>
            <person name="Nixon J.E."/>
            <person name="Palm D."/>
            <person name="Passamaneck N.E."/>
            <person name="Prabhu A."/>
            <person name="Reich C.I."/>
            <person name="Reiner D.S."/>
            <person name="Samuelson J."/>
            <person name="Svard S.G."/>
            <person name="Sogin M.L."/>
        </authorList>
    </citation>
    <scope>NUCLEOTIDE SEQUENCE [LARGE SCALE GENOMIC DNA]</scope>
    <source>
        <strain evidence="4 5">WB C6</strain>
    </source>
</reference>
<dbReference type="EMBL" id="AACB03000002">
    <property type="protein sequence ID" value="KAE8303710.1"/>
    <property type="molecule type" value="Genomic_DNA"/>
</dbReference>
<dbReference type="VEuPathDB" id="GiardiaDB:GL50803_9528"/>
<organism evidence="4 5">
    <name type="scientific">Giardia intestinalis (strain ATCC 50803 / WB clone C6)</name>
    <name type="common">Giardia lamblia</name>
    <dbReference type="NCBI Taxonomy" id="184922"/>
    <lineage>
        <taxon>Eukaryota</taxon>
        <taxon>Metamonada</taxon>
        <taxon>Diplomonadida</taxon>
        <taxon>Hexamitidae</taxon>
        <taxon>Giardiinae</taxon>
        <taxon>Giardia</taxon>
    </lineage>
</organism>
<dbReference type="RefSeq" id="XP_001709631.1">
    <property type="nucleotide sequence ID" value="XM_001709579.1"/>
</dbReference>
<proteinExistence type="inferred from homology"/>
<comment type="caution">
    <text evidence="4">The sequence shown here is derived from an EMBL/GenBank/DDBJ whole genome shotgun (WGS) entry which is preliminary data.</text>
</comment>
<sequence length="340" mass="38610">MDFSANPCERGSTEAANEWNHVYTQHKGSLYRDRHWLWAVFPELFPLPPHYKGDLDTETFACHCGKATAISSALVNEVNMHGLALRACCCPVCEYRVVYQSTYVYAPGRPTRGEEVPFPPRTGHVWVLDIGCGTGSLAFPLLEKNSQVRLLSLDYSEEAIKVLKLRERYNEEVIVGEICDITSLQNLSAACAQLATRFTPSPVFYYATMVFVLSALKDSNTVKTAISNVLSVLTDNGVLLIYDYAEGDYREGKFSAREQSSLDRSPMDRKNHYLGTTYLRGEGTRATFFYLEALKELCSELGVVHEALVRTKEEYNRKTQERWVKKYLLIKVRKSSHEQK</sequence>
<dbReference type="PANTHER" id="PTHR22809:SF14">
    <property type="entry name" value="TRNA N(3)-METHYLCYTIDINE METHYLTRANSFERASE"/>
    <property type="match status" value="1"/>
</dbReference>
<dbReference type="InterPro" id="IPR029063">
    <property type="entry name" value="SAM-dependent_MTases_sf"/>
</dbReference>
<dbReference type="InterPro" id="IPR026113">
    <property type="entry name" value="METTL2/6/8-like"/>
</dbReference>
<dbReference type="FunCoup" id="A8B4L5">
    <property type="interactions" value="259"/>
</dbReference>
<gene>
    <name evidence="4" type="ORF">GL50803_009528</name>
</gene>
<protein>
    <submittedName>
        <fullName evidence="4">Methyltransferase like 2</fullName>
    </submittedName>
</protein>
<evidence type="ECO:0000256" key="2">
    <source>
        <dbReference type="ARBA" id="ARBA00022603"/>
    </source>
</evidence>
<evidence type="ECO:0000256" key="3">
    <source>
        <dbReference type="ARBA" id="ARBA00022679"/>
    </source>
</evidence>
<dbReference type="Proteomes" id="UP000001548">
    <property type="component" value="Unassembled WGS sequence"/>
</dbReference>
<dbReference type="GO" id="GO:0008757">
    <property type="term" value="F:S-adenosylmethionine-dependent methyltransferase activity"/>
    <property type="evidence" value="ECO:0007669"/>
    <property type="project" value="UniProtKB-ARBA"/>
</dbReference>
<dbReference type="OMA" id="FVCDIAT"/>
<keyword evidence="5" id="KW-1185">Reference proteome</keyword>
<dbReference type="Gene3D" id="3.40.50.150">
    <property type="entry name" value="Vaccinia Virus protein VP39"/>
    <property type="match status" value="1"/>
</dbReference>
<dbReference type="HOGENOM" id="CLU_029724_0_2_1"/>
<evidence type="ECO:0000313" key="4">
    <source>
        <dbReference type="EMBL" id="KAE8303710.1"/>
    </source>
</evidence>
<dbReference type="GO" id="GO:0008173">
    <property type="term" value="F:RNA methyltransferase activity"/>
    <property type="evidence" value="ECO:0007669"/>
    <property type="project" value="UniProtKB-ARBA"/>
</dbReference>
<dbReference type="AlphaFoldDB" id="A8B4L5"/>
<dbReference type="PANTHER" id="PTHR22809">
    <property type="entry name" value="METHYLTRANSFERASE-RELATED"/>
    <property type="match status" value="1"/>
</dbReference>
<comment type="similarity">
    <text evidence="1">Belongs to the methyltransferase superfamily. METL family.</text>
</comment>
<dbReference type="STRING" id="184922.A8B4L5"/>
<keyword evidence="3" id="KW-0808">Transferase</keyword>
<evidence type="ECO:0000313" key="5">
    <source>
        <dbReference type="Proteomes" id="UP000001548"/>
    </source>
</evidence>
<dbReference type="InterPro" id="IPR013217">
    <property type="entry name" value="Methyltransf_12"/>
</dbReference>
<accession>A8B4L5</accession>